<evidence type="ECO:0000256" key="3">
    <source>
        <dbReference type="PIRNR" id="PIRNR029171"/>
    </source>
</evidence>
<dbReference type="InterPro" id="IPR029058">
    <property type="entry name" value="AB_hydrolase_fold"/>
</dbReference>
<evidence type="ECO:0000313" key="4">
    <source>
        <dbReference type="EMBL" id="CAH2355870.1"/>
    </source>
</evidence>
<dbReference type="Pfam" id="PF03583">
    <property type="entry name" value="LIP"/>
    <property type="match status" value="1"/>
</dbReference>
<protein>
    <submittedName>
        <fullName evidence="4">Lipase 4</fullName>
    </submittedName>
</protein>
<dbReference type="Gene3D" id="1.10.260.130">
    <property type="match status" value="1"/>
</dbReference>
<evidence type="ECO:0000256" key="2">
    <source>
        <dbReference type="ARBA" id="ARBA00023369"/>
    </source>
</evidence>
<feature type="signal peptide" evidence="3">
    <location>
        <begin position="1"/>
        <end position="16"/>
    </location>
</feature>
<comment type="caution">
    <text evidence="4">The sequence shown here is derived from an EMBL/GenBank/DDBJ whole genome shotgun (WGS) entry which is preliminary data.</text>
</comment>
<keyword evidence="1" id="KW-0378">Hydrolase</keyword>
<accession>A0A9P0QUH6</accession>
<gene>
    <name evidence="4" type="ORF">CLIB1423_36S00716</name>
</gene>
<dbReference type="Proteomes" id="UP000837801">
    <property type="component" value="Unassembled WGS sequence"/>
</dbReference>
<dbReference type="InterPro" id="IPR005152">
    <property type="entry name" value="Lipase_secreted"/>
</dbReference>
<comment type="similarity">
    <text evidence="3">Belongs to the AB hydrolase superfamily. Lipase family.</text>
</comment>
<dbReference type="GO" id="GO:0016042">
    <property type="term" value="P:lipid catabolic process"/>
    <property type="evidence" value="ECO:0007669"/>
    <property type="project" value="UniProtKB-UniRule"/>
</dbReference>
<dbReference type="EMBL" id="CAKXYY010000036">
    <property type="protein sequence ID" value="CAH2355870.1"/>
    <property type="molecule type" value="Genomic_DNA"/>
</dbReference>
<evidence type="ECO:0000313" key="5">
    <source>
        <dbReference type="Proteomes" id="UP000837801"/>
    </source>
</evidence>
<name>A0A9P0QUH6_9ASCO</name>
<keyword evidence="5" id="KW-1185">Reference proteome</keyword>
<feature type="chain" id="PRO_5040557164" evidence="3">
    <location>
        <begin position="17"/>
        <end position="459"/>
    </location>
</feature>
<keyword evidence="3" id="KW-0732">Signal</keyword>
<proteinExistence type="inferred from homology"/>
<dbReference type="SUPFAM" id="SSF53474">
    <property type="entry name" value="alpha/beta-Hydrolases"/>
    <property type="match status" value="1"/>
</dbReference>
<sequence length="459" mass="49323">MKVYLIFITLLCAVYAAPPPIKSTLRARDFLPTPPSEDPFYTPPAGYESQPLGTILKTRKLDHTVGLVVVPFQIKEVYQFIIRSEDSFGNALAVATALYIPYNGDPKKLLSYQVAEDASNLDCAPSYAFQLGSNPISIVSSQLEELLVQAGSEEGWYVVVPDYEGPNAAFGSGQLAGRAVLNSVRAVLKSGNITGLAADPKIAYWGYSGGSLATGWAALLEPTYAPELSPQTIGYAYGGIVADVANVAKQNVGNIFAGLLFAAMNGLSHEYPSIKQYIADNVYPDKQTFFALPNKLCEIVYIPLFLFKGWDEFFRAGSATLSDPIVKNVTDAQNMIISPLVPTAPLYFYNAIYDEIIPAADADKLYSRLCAAGVDIEYNQDLLGGHIVSAVTGAGSAFLWLKDRFNGIPVNQGCKKSFTFTSVITPAGLTGFSEIIVSAIMTLLQKPIGPPSLGLSTST</sequence>
<reference evidence="4" key="1">
    <citation type="submission" date="2022-03" db="EMBL/GenBank/DDBJ databases">
        <authorList>
            <person name="Legras J.-L."/>
            <person name="Devillers H."/>
            <person name="Grondin C."/>
        </authorList>
    </citation>
    <scope>NUCLEOTIDE SEQUENCE</scope>
    <source>
        <strain evidence="4">CLIB 1423</strain>
    </source>
</reference>
<dbReference type="PANTHER" id="PTHR34853:SF5">
    <property type="entry name" value="LIP-DOMAIN-CONTAINING PROTEIN-RELATED"/>
    <property type="match status" value="1"/>
</dbReference>
<dbReference type="PIRSF" id="PIRSF029171">
    <property type="entry name" value="Esterase_LipA"/>
    <property type="match status" value="1"/>
</dbReference>
<dbReference type="Gene3D" id="3.40.50.1820">
    <property type="entry name" value="alpha/beta hydrolase"/>
    <property type="match status" value="1"/>
</dbReference>
<organism evidence="4 5">
    <name type="scientific">[Candida] railenensis</name>
    <dbReference type="NCBI Taxonomy" id="45579"/>
    <lineage>
        <taxon>Eukaryota</taxon>
        <taxon>Fungi</taxon>
        <taxon>Dikarya</taxon>
        <taxon>Ascomycota</taxon>
        <taxon>Saccharomycotina</taxon>
        <taxon>Pichiomycetes</taxon>
        <taxon>Debaryomycetaceae</taxon>
        <taxon>Kurtzmaniella</taxon>
    </lineage>
</organism>
<dbReference type="PANTHER" id="PTHR34853">
    <property type="match status" value="1"/>
</dbReference>
<dbReference type="GO" id="GO:0004806">
    <property type="term" value="F:triacylglycerol lipase activity"/>
    <property type="evidence" value="ECO:0007669"/>
    <property type="project" value="UniProtKB-UniRule"/>
</dbReference>
<dbReference type="OrthoDB" id="2373480at2759"/>
<evidence type="ECO:0000256" key="1">
    <source>
        <dbReference type="ARBA" id="ARBA00022801"/>
    </source>
</evidence>
<dbReference type="AlphaFoldDB" id="A0A9P0QUH6"/>
<comment type="catalytic activity">
    <reaction evidence="2">
        <text>a triacylglycerol + H2O = a diacylglycerol + a fatty acid + H(+)</text>
        <dbReference type="Rhea" id="RHEA:12044"/>
        <dbReference type="ChEBI" id="CHEBI:15377"/>
        <dbReference type="ChEBI" id="CHEBI:15378"/>
        <dbReference type="ChEBI" id="CHEBI:17855"/>
        <dbReference type="ChEBI" id="CHEBI:18035"/>
        <dbReference type="ChEBI" id="CHEBI:28868"/>
        <dbReference type="EC" id="3.1.1.3"/>
    </reaction>
    <physiologicalReaction direction="left-to-right" evidence="2">
        <dbReference type="Rhea" id="RHEA:12045"/>
    </physiologicalReaction>
</comment>